<name>A0A1I1JT19_9CLOT</name>
<dbReference type="InterPro" id="IPR026870">
    <property type="entry name" value="Zinc_ribbon_dom"/>
</dbReference>
<proteinExistence type="predicted"/>
<dbReference type="OrthoDB" id="517663at2"/>
<evidence type="ECO:0000313" key="4">
    <source>
        <dbReference type="Proteomes" id="UP000199263"/>
    </source>
</evidence>
<evidence type="ECO:0000259" key="2">
    <source>
        <dbReference type="SMART" id="SM01324"/>
    </source>
</evidence>
<dbReference type="Pfam" id="PF13308">
    <property type="entry name" value="YARHG"/>
    <property type="match status" value="1"/>
</dbReference>
<protein>
    <submittedName>
        <fullName evidence="3">Zinc-ribbon domain-containing protein</fullName>
    </submittedName>
</protein>
<accession>A0A1I1JT19</accession>
<keyword evidence="1" id="KW-0472">Membrane</keyword>
<keyword evidence="1" id="KW-0812">Transmembrane</keyword>
<evidence type="ECO:0000256" key="1">
    <source>
        <dbReference type="SAM" id="Phobius"/>
    </source>
</evidence>
<feature type="domain" description="YARHG" evidence="2">
    <location>
        <begin position="446"/>
        <end position="530"/>
    </location>
</feature>
<reference evidence="3 4" key="1">
    <citation type="submission" date="2016-10" db="EMBL/GenBank/DDBJ databases">
        <authorList>
            <person name="de Groot N.N."/>
        </authorList>
    </citation>
    <scope>NUCLEOTIDE SEQUENCE [LARGE SCALE GENOMIC DNA]</scope>
    <source>
        <strain evidence="3 4">DSM 12992</strain>
    </source>
</reference>
<dbReference type="Proteomes" id="UP000199263">
    <property type="component" value="Unassembled WGS sequence"/>
</dbReference>
<organism evidence="3 4">
    <name type="scientific">Clostridium uliginosum</name>
    <dbReference type="NCBI Taxonomy" id="119641"/>
    <lineage>
        <taxon>Bacteria</taxon>
        <taxon>Bacillati</taxon>
        <taxon>Bacillota</taxon>
        <taxon>Clostridia</taxon>
        <taxon>Eubacteriales</taxon>
        <taxon>Clostridiaceae</taxon>
        <taxon>Clostridium</taxon>
    </lineage>
</organism>
<dbReference type="InterPro" id="IPR038434">
    <property type="entry name" value="YARHG_sf"/>
</dbReference>
<evidence type="ECO:0000313" key="3">
    <source>
        <dbReference type="EMBL" id="SFC51809.1"/>
    </source>
</evidence>
<dbReference type="STRING" id="119641.SAMN05421842_104163"/>
<dbReference type="SMART" id="SM01324">
    <property type="entry name" value="YARHG"/>
    <property type="match status" value="1"/>
</dbReference>
<keyword evidence="1" id="KW-1133">Transmembrane helix</keyword>
<sequence>MKFCTKCGNSISEDTKFCNKCGNPIQNADINDKKNETQSINISKNEIDKTQIIDISKDEIDKTQIIDISKLENDIKGEKENNEYYEPKMRKVPNSTSKNKKNIESKSSEKFLSGIIPKILIVVVLIVLILVGIFFNKIRGQYYIVKCNNAVSEVEKLEYATKAVKALESSETKDLLKNTLIEISGNDVNLAEQKLQEISSMLSQKDFQSIASDIKDRKVDKLCSEGKYEDALKEFNEIDKLGGNFKSNKHYEDVMLNVISKITGNPLRSSKNLLMENDKLYFDNFDDDSFDEIIELKSINSHSYNSEIKLNLYKVKDGKYKLVDNKTVNNAFNGKIQGVYNYDTDKKGVFINYESATNSFATCVFGVGNNTLGLKGTISGNNYTKPEDVDNDGIYEILSKSTSFVSSSQKATSKWYKVYEDARTPTEVTVTKGKTDSSKTTNTNSGDYILKDSDKAYLTKDDLKALSKDDLALARNEIFARHGYVFNEEQFKNYFTAKSWYVPNSSYDGSDSSFNQYEKANYAMIQELEKK</sequence>
<dbReference type="Gene3D" id="1.20.58.1690">
    <property type="match status" value="1"/>
</dbReference>
<dbReference type="RefSeq" id="WP_090089254.1">
    <property type="nucleotide sequence ID" value="NZ_FOMG01000004.1"/>
</dbReference>
<dbReference type="Pfam" id="PF13240">
    <property type="entry name" value="Zn_Ribbon_1"/>
    <property type="match status" value="1"/>
</dbReference>
<gene>
    <name evidence="3" type="ORF">SAMN05421842_104163</name>
</gene>
<feature type="transmembrane region" description="Helical" evidence="1">
    <location>
        <begin position="115"/>
        <end position="135"/>
    </location>
</feature>
<dbReference type="EMBL" id="FOMG01000004">
    <property type="protein sequence ID" value="SFC51809.1"/>
    <property type="molecule type" value="Genomic_DNA"/>
</dbReference>
<dbReference type="AlphaFoldDB" id="A0A1I1JT19"/>
<keyword evidence="4" id="KW-1185">Reference proteome</keyword>
<dbReference type="InterPro" id="IPR025582">
    <property type="entry name" value="YARHG_dom"/>
</dbReference>